<evidence type="ECO:0000313" key="2">
    <source>
        <dbReference type="Proteomes" id="UP001597393"/>
    </source>
</evidence>
<keyword evidence="2" id="KW-1185">Reference proteome</keyword>
<protein>
    <submittedName>
        <fullName evidence="1">Uncharacterized protein</fullName>
    </submittedName>
</protein>
<organism evidence="1 2">
    <name type="scientific">Sphingobacterium corticis</name>
    <dbReference type="NCBI Taxonomy" id="1812823"/>
    <lineage>
        <taxon>Bacteria</taxon>
        <taxon>Pseudomonadati</taxon>
        <taxon>Bacteroidota</taxon>
        <taxon>Sphingobacteriia</taxon>
        <taxon>Sphingobacteriales</taxon>
        <taxon>Sphingobacteriaceae</taxon>
        <taxon>Sphingobacterium</taxon>
    </lineage>
</organism>
<dbReference type="RefSeq" id="WP_380869182.1">
    <property type="nucleotide sequence ID" value="NZ_JBHUMA010000006.1"/>
</dbReference>
<accession>A0ABW5NK98</accession>
<evidence type="ECO:0000313" key="1">
    <source>
        <dbReference type="EMBL" id="MFD2599053.1"/>
    </source>
</evidence>
<reference evidence="2" key="1">
    <citation type="journal article" date="2019" name="Int. J. Syst. Evol. Microbiol.">
        <title>The Global Catalogue of Microorganisms (GCM) 10K type strain sequencing project: providing services to taxonomists for standard genome sequencing and annotation.</title>
        <authorList>
            <consortium name="The Broad Institute Genomics Platform"/>
            <consortium name="The Broad Institute Genome Sequencing Center for Infectious Disease"/>
            <person name="Wu L."/>
            <person name="Ma J."/>
        </authorList>
    </citation>
    <scope>NUCLEOTIDE SEQUENCE [LARGE SCALE GENOMIC DNA]</scope>
    <source>
        <strain evidence="2">KCTC 42248</strain>
    </source>
</reference>
<comment type="caution">
    <text evidence="1">The sequence shown here is derived from an EMBL/GenBank/DDBJ whole genome shotgun (WGS) entry which is preliminary data.</text>
</comment>
<dbReference type="EMBL" id="JBHUMA010000006">
    <property type="protein sequence ID" value="MFD2599053.1"/>
    <property type="molecule type" value="Genomic_DNA"/>
</dbReference>
<sequence length="393" mass="44901">MEETIVDDLLGLEYMFDNVAIHRKELQQSAKESTIPIKDRMRFAELKLMRLLVEAGDENTCKTILNQVRQALQYCSQRILSNPILATGTSLNIEKSHKHGQELLQFQAYIEDRYGHLLESSDIVAPLIVVNRIRLYRAQLREIAQNIDSAAAYTAWKSLLAYFSFDGKQLFKIRYYQIWERDAFLERLSVINAIPISLKYFSRIDASLILLDYAESPYRATMLNQLNALSKHNTFSEQLVWLVDDLSQMDIVSNATLIESRDEGSNVFLRSVKQLFKRTKKTSFGLATKNELSNQTSSTDKIGEKKQNPPYKILCNLSADQLALILRSVDDTRLLTAKSLSMVFSSVVPYLSTPARKNLSANSLRSKSYDPEESDREKVITVLQKMIASIKGY</sequence>
<proteinExistence type="predicted"/>
<name>A0ABW5NK98_9SPHI</name>
<dbReference type="Proteomes" id="UP001597393">
    <property type="component" value="Unassembled WGS sequence"/>
</dbReference>
<gene>
    <name evidence="1" type="ORF">ACFSQ3_08815</name>
</gene>